<evidence type="ECO:0000313" key="1">
    <source>
        <dbReference type="EMBL" id="MFC5054227.1"/>
    </source>
</evidence>
<dbReference type="EMBL" id="JBHSJB010000009">
    <property type="protein sequence ID" value="MFC5054227.1"/>
    <property type="molecule type" value="Genomic_DNA"/>
</dbReference>
<dbReference type="RefSeq" id="WP_344042694.1">
    <property type="nucleotide sequence ID" value="NZ_BAAAKE010000036.1"/>
</dbReference>
<sequence>MTWYQGFFGSPREVAKQLYGLPASVVADPYYALLLHSGAGADVRVFVRARPGDADGEVRDWRGDALGDLPERLVAACWAEPGDGRRVRGVVDGFADYSVRAGLSCPPTARGAFGHQLRRHEGQDLVRALVVSCPAEVGGR</sequence>
<organism evidence="1 2">
    <name type="scientific">Saccharothrix xinjiangensis</name>
    <dbReference type="NCBI Taxonomy" id="204798"/>
    <lineage>
        <taxon>Bacteria</taxon>
        <taxon>Bacillati</taxon>
        <taxon>Actinomycetota</taxon>
        <taxon>Actinomycetes</taxon>
        <taxon>Pseudonocardiales</taxon>
        <taxon>Pseudonocardiaceae</taxon>
        <taxon>Saccharothrix</taxon>
    </lineage>
</organism>
<comment type="caution">
    <text evidence="1">The sequence shown here is derived from an EMBL/GenBank/DDBJ whole genome shotgun (WGS) entry which is preliminary data.</text>
</comment>
<gene>
    <name evidence="1" type="ORF">ACFPFM_10705</name>
</gene>
<proteinExistence type="predicted"/>
<dbReference type="Proteomes" id="UP001595833">
    <property type="component" value="Unassembled WGS sequence"/>
</dbReference>
<protein>
    <submittedName>
        <fullName evidence="1">Uncharacterized protein</fullName>
    </submittedName>
</protein>
<accession>A0ABV9XYE3</accession>
<evidence type="ECO:0000313" key="2">
    <source>
        <dbReference type="Proteomes" id="UP001595833"/>
    </source>
</evidence>
<name>A0ABV9XYE3_9PSEU</name>
<keyword evidence="2" id="KW-1185">Reference proteome</keyword>
<reference evidence="2" key="1">
    <citation type="journal article" date="2019" name="Int. J. Syst. Evol. Microbiol.">
        <title>The Global Catalogue of Microorganisms (GCM) 10K type strain sequencing project: providing services to taxonomists for standard genome sequencing and annotation.</title>
        <authorList>
            <consortium name="The Broad Institute Genomics Platform"/>
            <consortium name="The Broad Institute Genome Sequencing Center for Infectious Disease"/>
            <person name="Wu L."/>
            <person name="Ma J."/>
        </authorList>
    </citation>
    <scope>NUCLEOTIDE SEQUENCE [LARGE SCALE GENOMIC DNA]</scope>
    <source>
        <strain evidence="2">KCTC 12848</strain>
    </source>
</reference>